<dbReference type="PANTHER" id="PTHR30336">
    <property type="entry name" value="INNER MEMBRANE PROTEIN, PROBABLE PERMEASE"/>
    <property type="match status" value="1"/>
</dbReference>
<name>A0ABW7N4I0_9BACT</name>
<dbReference type="InterPro" id="IPR003848">
    <property type="entry name" value="DUF218"/>
</dbReference>
<keyword evidence="4" id="KW-1185">Reference proteome</keyword>
<comment type="caution">
    <text evidence="3">The sequence shown here is derived from an EMBL/GenBank/DDBJ whole genome shotgun (WGS) entry which is preliminary data.</text>
</comment>
<dbReference type="RefSeq" id="WP_395416067.1">
    <property type="nucleotide sequence ID" value="NZ_JBIPKE010000011.1"/>
</dbReference>
<keyword evidence="1" id="KW-0472">Membrane</keyword>
<dbReference type="Proteomes" id="UP001610063">
    <property type="component" value="Unassembled WGS sequence"/>
</dbReference>
<dbReference type="PANTHER" id="PTHR30336:SF20">
    <property type="entry name" value="DUF218 DOMAIN-CONTAINING PROTEIN"/>
    <property type="match status" value="1"/>
</dbReference>
<dbReference type="CDD" id="cd06259">
    <property type="entry name" value="YdcF-like"/>
    <property type="match status" value="1"/>
</dbReference>
<gene>
    <name evidence="3" type="ORF">ACHKAR_02700</name>
</gene>
<keyword evidence="1" id="KW-0812">Transmembrane</keyword>
<dbReference type="InterPro" id="IPR051599">
    <property type="entry name" value="Cell_Envelope_Assoc"/>
</dbReference>
<protein>
    <submittedName>
        <fullName evidence="3">Vancomycin high temperature exclusion protein</fullName>
    </submittedName>
</protein>
<feature type="domain" description="DUF218" evidence="2">
    <location>
        <begin position="52"/>
        <end position="187"/>
    </location>
</feature>
<feature type="transmembrane region" description="Helical" evidence="1">
    <location>
        <begin position="7"/>
        <end position="30"/>
    </location>
</feature>
<evidence type="ECO:0000259" key="2">
    <source>
        <dbReference type="Pfam" id="PF02698"/>
    </source>
</evidence>
<sequence>MQLLKKIAKYAVIMVGAISVLVLGLNFWIISSTSGQIYYNITQVPSKKVALLLGTSKRTVKGGTNKYFKERIDATAELYHRGVIDHVIVSGDNNTVYYNEPKDMLNALMALGVSQADITLDFAGFRTLDSVVRSKLIFGQDELIIITQDFHCYRALFIADYYGMDAVAFSADNKDQLPLSLAIREILARTNTVLDLYVFNRGPKFLGEKEKLPID</sequence>
<proteinExistence type="predicted"/>
<dbReference type="Pfam" id="PF02698">
    <property type="entry name" value="DUF218"/>
    <property type="match status" value="1"/>
</dbReference>
<accession>A0ABW7N4I0</accession>
<dbReference type="EMBL" id="JBIPKE010000011">
    <property type="protein sequence ID" value="MFH6982327.1"/>
    <property type="molecule type" value="Genomic_DNA"/>
</dbReference>
<reference evidence="3 4" key="1">
    <citation type="journal article" date="2013" name="Int. J. Syst. Evol. Microbiol.">
        <title>Marinoscillum luteum sp. nov., isolated from marine sediment.</title>
        <authorList>
            <person name="Cha I.T."/>
            <person name="Park S.J."/>
            <person name="Kim S.J."/>
            <person name="Kim J.G."/>
            <person name="Jung M.Y."/>
            <person name="Shin K.S."/>
            <person name="Kwon K.K."/>
            <person name="Yang S.H."/>
            <person name="Seo Y.S."/>
            <person name="Rhee S.K."/>
        </authorList>
    </citation>
    <scope>NUCLEOTIDE SEQUENCE [LARGE SCALE GENOMIC DNA]</scope>
    <source>
        <strain evidence="3 4">KCTC 23939</strain>
    </source>
</reference>
<keyword evidence="1" id="KW-1133">Transmembrane helix</keyword>
<organism evidence="3 4">
    <name type="scientific">Marinoscillum luteum</name>
    <dbReference type="NCBI Taxonomy" id="861051"/>
    <lineage>
        <taxon>Bacteria</taxon>
        <taxon>Pseudomonadati</taxon>
        <taxon>Bacteroidota</taxon>
        <taxon>Cytophagia</taxon>
        <taxon>Cytophagales</taxon>
        <taxon>Reichenbachiellaceae</taxon>
        <taxon>Marinoscillum</taxon>
    </lineage>
</organism>
<evidence type="ECO:0000313" key="3">
    <source>
        <dbReference type="EMBL" id="MFH6982327.1"/>
    </source>
</evidence>
<evidence type="ECO:0000313" key="4">
    <source>
        <dbReference type="Proteomes" id="UP001610063"/>
    </source>
</evidence>
<evidence type="ECO:0000256" key="1">
    <source>
        <dbReference type="SAM" id="Phobius"/>
    </source>
</evidence>